<organism evidence="3 4">
    <name type="scientific">Microtetraspora glauca</name>
    <dbReference type="NCBI Taxonomy" id="1996"/>
    <lineage>
        <taxon>Bacteria</taxon>
        <taxon>Bacillati</taxon>
        <taxon>Actinomycetota</taxon>
        <taxon>Actinomycetes</taxon>
        <taxon>Streptosporangiales</taxon>
        <taxon>Streptosporangiaceae</taxon>
        <taxon>Microtetraspora</taxon>
    </lineage>
</organism>
<feature type="region of interest" description="Disordered" evidence="1">
    <location>
        <begin position="74"/>
        <end position="100"/>
    </location>
</feature>
<gene>
    <name evidence="3" type="ORF">AB0I59_16360</name>
</gene>
<evidence type="ECO:0008006" key="5">
    <source>
        <dbReference type="Google" id="ProtNLM"/>
    </source>
</evidence>
<proteinExistence type="predicted"/>
<protein>
    <recommendedName>
        <fullName evidence="5">Trypsin-like serine protease</fullName>
    </recommendedName>
</protein>
<reference evidence="3 4" key="1">
    <citation type="submission" date="2024-06" db="EMBL/GenBank/DDBJ databases">
        <title>The Natural Products Discovery Center: Release of the First 8490 Sequenced Strains for Exploring Actinobacteria Biosynthetic Diversity.</title>
        <authorList>
            <person name="Kalkreuter E."/>
            <person name="Kautsar S.A."/>
            <person name="Yang D."/>
            <person name="Bader C.D."/>
            <person name="Teijaro C.N."/>
            <person name="Fluegel L."/>
            <person name="Davis C.M."/>
            <person name="Simpson J.R."/>
            <person name="Lauterbach L."/>
            <person name="Steele A.D."/>
            <person name="Gui C."/>
            <person name="Meng S."/>
            <person name="Li G."/>
            <person name="Viehrig K."/>
            <person name="Ye F."/>
            <person name="Su P."/>
            <person name="Kiefer A.F."/>
            <person name="Nichols A."/>
            <person name="Cepeda A.J."/>
            <person name="Yan W."/>
            <person name="Fan B."/>
            <person name="Jiang Y."/>
            <person name="Adhikari A."/>
            <person name="Zheng C.-J."/>
            <person name="Schuster L."/>
            <person name="Cowan T.M."/>
            <person name="Smanski M.J."/>
            <person name="Chevrette M.G."/>
            <person name="De Carvalho L.P.S."/>
            <person name="Shen B."/>
        </authorList>
    </citation>
    <scope>NUCLEOTIDE SEQUENCE [LARGE SCALE GENOMIC DNA]</scope>
    <source>
        <strain evidence="3 4">NPDC050100</strain>
    </source>
</reference>
<accession>A0ABV3GF56</accession>
<keyword evidence="4" id="KW-1185">Reference proteome</keyword>
<sequence length="369" mass="39379">MHRRLSLGFVGGLAATSAVAMVSFPAPAAPASAVTTAALPTMLKGDVSSYALAATQVDMRKVASYWSPDRLKRASSYEPKTKPSPSATATTSAAEAGRAAATIPAASSPATGAPASDAPPMVGKVFFKVDDKEYWCSASAVHSGYKNLVATAGHCAYSLARDKPVENWIFIPSYANGDTSAGIFVGHTLYMHQDFQGQGDFDRDYAFVTVYRGFTWQPYTDAGKVKYRSADAGLLEDRVGAFHFAWNKGTGRRVQVFGYPAGAHPDGSRPYTGQDVKTCSNTTEKKMASAPTWQLEHGVRLAGCQFTSGASGGPWVIGYDSVKRTGWINGVTSLTWNLNGDGRVDAVSTPYFNTVTQRVYLQATRQSTS</sequence>
<evidence type="ECO:0000313" key="4">
    <source>
        <dbReference type="Proteomes" id="UP001551675"/>
    </source>
</evidence>
<comment type="caution">
    <text evidence="3">The sequence shown here is derived from an EMBL/GenBank/DDBJ whole genome shotgun (WGS) entry which is preliminary data.</text>
</comment>
<dbReference type="EMBL" id="JBFALK010000008">
    <property type="protein sequence ID" value="MEV0970211.1"/>
    <property type="molecule type" value="Genomic_DNA"/>
</dbReference>
<feature type="compositionally biased region" description="Low complexity" evidence="1">
    <location>
        <begin position="83"/>
        <end position="100"/>
    </location>
</feature>
<dbReference type="InterPro" id="IPR043504">
    <property type="entry name" value="Peptidase_S1_PA_chymotrypsin"/>
</dbReference>
<dbReference type="SUPFAM" id="SSF50494">
    <property type="entry name" value="Trypsin-like serine proteases"/>
    <property type="match status" value="1"/>
</dbReference>
<evidence type="ECO:0000256" key="2">
    <source>
        <dbReference type="SAM" id="SignalP"/>
    </source>
</evidence>
<evidence type="ECO:0000313" key="3">
    <source>
        <dbReference type="EMBL" id="MEV0970211.1"/>
    </source>
</evidence>
<evidence type="ECO:0000256" key="1">
    <source>
        <dbReference type="SAM" id="MobiDB-lite"/>
    </source>
</evidence>
<dbReference type="Proteomes" id="UP001551675">
    <property type="component" value="Unassembled WGS sequence"/>
</dbReference>
<dbReference type="InterPro" id="IPR009003">
    <property type="entry name" value="Peptidase_S1_PA"/>
</dbReference>
<feature type="chain" id="PRO_5046593427" description="Trypsin-like serine protease" evidence="2">
    <location>
        <begin position="29"/>
        <end position="369"/>
    </location>
</feature>
<dbReference type="Gene3D" id="2.40.10.10">
    <property type="entry name" value="Trypsin-like serine proteases"/>
    <property type="match status" value="2"/>
</dbReference>
<dbReference type="RefSeq" id="WP_358133517.1">
    <property type="nucleotide sequence ID" value="NZ_JBFALK010000008.1"/>
</dbReference>
<name>A0ABV3GF56_MICGL</name>
<feature type="signal peptide" evidence="2">
    <location>
        <begin position="1"/>
        <end position="28"/>
    </location>
</feature>
<keyword evidence="2" id="KW-0732">Signal</keyword>